<dbReference type="Proteomes" id="UP001207468">
    <property type="component" value="Unassembled WGS sequence"/>
</dbReference>
<reference evidence="1" key="1">
    <citation type="submission" date="2021-03" db="EMBL/GenBank/DDBJ databases">
        <title>Evolutionary priming and transition to the ectomycorrhizal habit in an iconic lineage of mushroom-forming fungi: is preadaptation a requirement?</title>
        <authorList>
            <consortium name="DOE Joint Genome Institute"/>
            <person name="Looney B.P."/>
            <person name="Miyauchi S."/>
            <person name="Morin E."/>
            <person name="Drula E."/>
            <person name="Courty P.E."/>
            <person name="Chicoki N."/>
            <person name="Fauchery L."/>
            <person name="Kohler A."/>
            <person name="Kuo A."/>
            <person name="LaButti K."/>
            <person name="Pangilinan J."/>
            <person name="Lipzen A."/>
            <person name="Riley R."/>
            <person name="Andreopoulos W."/>
            <person name="He G."/>
            <person name="Johnson J."/>
            <person name="Barry K.W."/>
            <person name="Grigoriev I.V."/>
            <person name="Nagy L."/>
            <person name="Hibbett D."/>
            <person name="Henrissat B."/>
            <person name="Matheny P.B."/>
            <person name="Labbe J."/>
            <person name="Martin A.F."/>
        </authorList>
    </citation>
    <scope>NUCLEOTIDE SEQUENCE</scope>
    <source>
        <strain evidence="1">BPL698</strain>
    </source>
</reference>
<keyword evidence="2" id="KW-1185">Reference proteome</keyword>
<evidence type="ECO:0000313" key="1">
    <source>
        <dbReference type="EMBL" id="KAI9512961.1"/>
    </source>
</evidence>
<protein>
    <submittedName>
        <fullName evidence="1">Uncharacterized protein</fullName>
    </submittedName>
</protein>
<dbReference type="EMBL" id="JAGFNK010000004">
    <property type="protein sequence ID" value="KAI9512961.1"/>
    <property type="molecule type" value="Genomic_DNA"/>
</dbReference>
<gene>
    <name evidence="1" type="ORF">F5148DRAFT_1159530</name>
</gene>
<accession>A0ACC0UMZ1</accession>
<name>A0ACC0UMZ1_9AGAM</name>
<proteinExistence type="predicted"/>
<organism evidence="1 2">
    <name type="scientific">Russula earlei</name>
    <dbReference type="NCBI Taxonomy" id="71964"/>
    <lineage>
        <taxon>Eukaryota</taxon>
        <taxon>Fungi</taxon>
        <taxon>Dikarya</taxon>
        <taxon>Basidiomycota</taxon>
        <taxon>Agaricomycotina</taxon>
        <taxon>Agaricomycetes</taxon>
        <taxon>Russulales</taxon>
        <taxon>Russulaceae</taxon>
        <taxon>Russula</taxon>
    </lineage>
</organism>
<evidence type="ECO:0000313" key="2">
    <source>
        <dbReference type="Proteomes" id="UP001207468"/>
    </source>
</evidence>
<sequence>MSFFDKIRDKLIPDASNMPMSTSASGGIGNGRGALGFEDEMIVSKPAIICHTSQAFFGFLAMCCFASVASFQARFKIGPSGLSGFAIFISLAGMFLALFLLLVPLLNEKFDKLTRVARALKEDRTTFVLVGTGTALTFLIAFVSTISAWTEPGCKDAKSDPHAKALGDSFTNALPGWCATKKAGAIFFWLALIFWCASFTLTFLEWRRNRASRPRDGGSTYGGVPSYKEEDADNETRSPFSDAYRYSGASSTAAGNSAAFSSPGRYNIPSAPQPRPSLDAYGAFSDPAPSGFGAPSNDVTGVSRTMQYADPYAAVRASVARTSPPAYQ</sequence>
<comment type="caution">
    <text evidence="1">The sequence shown here is derived from an EMBL/GenBank/DDBJ whole genome shotgun (WGS) entry which is preliminary data.</text>
</comment>